<feature type="transmembrane region" description="Helical" evidence="5">
    <location>
        <begin position="37"/>
        <end position="55"/>
    </location>
</feature>
<evidence type="ECO:0000313" key="8">
    <source>
        <dbReference type="Proteomes" id="UP000651475"/>
    </source>
</evidence>
<feature type="transmembrane region" description="Helical" evidence="5">
    <location>
        <begin position="247"/>
        <end position="267"/>
    </location>
</feature>
<dbReference type="InterPro" id="IPR050638">
    <property type="entry name" value="AA-Vitamin_Transporters"/>
</dbReference>
<feature type="domain" description="EamA" evidence="6">
    <location>
        <begin position="5"/>
        <end position="135"/>
    </location>
</feature>
<evidence type="ECO:0000256" key="3">
    <source>
        <dbReference type="ARBA" id="ARBA00022989"/>
    </source>
</evidence>
<dbReference type="Pfam" id="PF00892">
    <property type="entry name" value="EamA"/>
    <property type="match status" value="2"/>
</dbReference>
<accession>A0ABR7DID8</accession>
<keyword evidence="4 5" id="KW-0472">Membrane</keyword>
<feature type="transmembrane region" description="Helical" evidence="5">
    <location>
        <begin position="67"/>
        <end position="88"/>
    </location>
</feature>
<feature type="transmembrane region" description="Helical" evidence="5">
    <location>
        <begin position="273"/>
        <end position="291"/>
    </location>
</feature>
<dbReference type="EMBL" id="JACOOJ010000001">
    <property type="protein sequence ID" value="MBC5631210.1"/>
    <property type="molecule type" value="Genomic_DNA"/>
</dbReference>
<dbReference type="PANTHER" id="PTHR32322">
    <property type="entry name" value="INNER MEMBRANE TRANSPORTER"/>
    <property type="match status" value="1"/>
</dbReference>
<evidence type="ECO:0000259" key="6">
    <source>
        <dbReference type="Pfam" id="PF00892"/>
    </source>
</evidence>
<protein>
    <submittedName>
        <fullName evidence="7">DMT family transporter</fullName>
    </submittedName>
</protein>
<name>A0ABR7DID8_9BACT</name>
<feature type="transmembrane region" description="Helical" evidence="5">
    <location>
        <begin position="145"/>
        <end position="166"/>
    </location>
</feature>
<feature type="transmembrane region" description="Helical" evidence="5">
    <location>
        <begin position="217"/>
        <end position="240"/>
    </location>
</feature>
<feature type="transmembrane region" description="Helical" evidence="5">
    <location>
        <begin position="94"/>
        <end position="115"/>
    </location>
</feature>
<keyword evidence="3 5" id="KW-1133">Transmembrane helix</keyword>
<sequence>MSNLKGFAFGILTSATFGLIPLFTLPLMAEGMLFDSILFYRFLFAALALAGIMAAKKESFHVERGEIPVLVLLGFFYTASAMFLFWGYSFMSAGIATTLHFTYPVFVTLIMLLVFKEKTSRITLMAIVLAICGVARLSIDEGDTRLSASGVFIVLLSAVGYALYITTVNKSFAGGSTRGLKMTGRKLTFYVFIVSTILFAVKAGTHEGIQPVPDLMSFANLVLLAIVPTVISNITLVLAVHNIGGTLTAVLGAVEPITAVCVGVLVFNEPFTPNLAMGILLIIVAVTLIILSKSIQGALRKIYRKATHLQALK</sequence>
<reference evidence="7 8" key="1">
    <citation type="submission" date="2020-08" db="EMBL/GenBank/DDBJ databases">
        <title>Genome public.</title>
        <authorList>
            <person name="Liu C."/>
            <person name="Sun Q."/>
        </authorList>
    </citation>
    <scope>NUCLEOTIDE SEQUENCE [LARGE SCALE GENOMIC DNA]</scope>
    <source>
        <strain evidence="7 8">NSJ-79</strain>
    </source>
</reference>
<organism evidence="7 8">
    <name type="scientific">Parabacteroides hominis</name>
    <dbReference type="NCBI Taxonomy" id="2763057"/>
    <lineage>
        <taxon>Bacteria</taxon>
        <taxon>Pseudomonadati</taxon>
        <taxon>Bacteroidota</taxon>
        <taxon>Bacteroidia</taxon>
        <taxon>Bacteroidales</taxon>
        <taxon>Tannerellaceae</taxon>
        <taxon>Parabacteroides</taxon>
    </lineage>
</organism>
<dbReference type="SUPFAM" id="SSF103481">
    <property type="entry name" value="Multidrug resistance efflux transporter EmrE"/>
    <property type="match status" value="2"/>
</dbReference>
<comment type="caution">
    <text evidence="7">The sequence shown here is derived from an EMBL/GenBank/DDBJ whole genome shotgun (WGS) entry which is preliminary data.</text>
</comment>
<dbReference type="InterPro" id="IPR037185">
    <property type="entry name" value="EmrE-like"/>
</dbReference>
<evidence type="ECO:0000313" key="7">
    <source>
        <dbReference type="EMBL" id="MBC5631210.1"/>
    </source>
</evidence>
<evidence type="ECO:0000256" key="5">
    <source>
        <dbReference type="SAM" id="Phobius"/>
    </source>
</evidence>
<evidence type="ECO:0000256" key="2">
    <source>
        <dbReference type="ARBA" id="ARBA00022692"/>
    </source>
</evidence>
<dbReference type="PANTHER" id="PTHR32322:SF9">
    <property type="entry name" value="AMINO-ACID METABOLITE EFFLUX PUMP-RELATED"/>
    <property type="match status" value="1"/>
</dbReference>
<feature type="transmembrane region" description="Helical" evidence="5">
    <location>
        <begin position="7"/>
        <end position="25"/>
    </location>
</feature>
<feature type="transmembrane region" description="Helical" evidence="5">
    <location>
        <begin position="187"/>
        <end position="205"/>
    </location>
</feature>
<dbReference type="InterPro" id="IPR000620">
    <property type="entry name" value="EamA_dom"/>
</dbReference>
<proteinExistence type="predicted"/>
<comment type="subcellular location">
    <subcellularLocation>
        <location evidence="1">Membrane</location>
        <topology evidence="1">Multi-pass membrane protein</topology>
    </subcellularLocation>
</comment>
<keyword evidence="2 5" id="KW-0812">Transmembrane</keyword>
<dbReference type="RefSeq" id="WP_186927959.1">
    <property type="nucleotide sequence ID" value="NZ_JACOOJ010000001.1"/>
</dbReference>
<evidence type="ECO:0000256" key="4">
    <source>
        <dbReference type="ARBA" id="ARBA00023136"/>
    </source>
</evidence>
<dbReference type="Gene3D" id="1.10.3730.20">
    <property type="match status" value="1"/>
</dbReference>
<gene>
    <name evidence="7" type="ORF">H8S65_00245</name>
</gene>
<feature type="transmembrane region" description="Helical" evidence="5">
    <location>
        <begin position="122"/>
        <end position="139"/>
    </location>
</feature>
<evidence type="ECO:0000256" key="1">
    <source>
        <dbReference type="ARBA" id="ARBA00004141"/>
    </source>
</evidence>
<keyword evidence="8" id="KW-1185">Reference proteome</keyword>
<feature type="domain" description="EamA" evidence="6">
    <location>
        <begin position="149"/>
        <end position="290"/>
    </location>
</feature>
<dbReference type="Proteomes" id="UP000651475">
    <property type="component" value="Unassembled WGS sequence"/>
</dbReference>